<gene>
    <name evidence="1" type="ORF">GGX14DRAFT_674254</name>
</gene>
<protein>
    <submittedName>
        <fullName evidence="1">Uncharacterized protein</fullName>
    </submittedName>
</protein>
<comment type="caution">
    <text evidence="1">The sequence shown here is derived from an EMBL/GenBank/DDBJ whole genome shotgun (WGS) entry which is preliminary data.</text>
</comment>
<proteinExistence type="predicted"/>
<keyword evidence="2" id="KW-1185">Reference proteome</keyword>
<sequence length="631" mass="70655">MSIAVSISSPRMVSVSGTTDLLSLLSMLPDGLSDIELRKTSFPIHHILECKATLLRTSLAYNSSQNRLKVLVPIQEYVQKYHPVQLLIIEPLFQHYRELLELYKEHHGTMLAEIVPQITMNFANIQSLLSFRLQQEQLDHNQTIYCAIYLNTYTSHLGLRTVTPLMDLVAASLPTPVNHGLEVLFLSEKNRGAEALIRQALAHFPYFNDPNVKCRFYNSVARYYYFQDDLTLAAEFQERALHLSLSTGQTGQQSSALAGLASIKGQLGDYVTGKALACESQEVAQFTADLYREARALSIEAGCLADLGSYSKAAALMQRAQSLLGLCDMAGGTLAQNIMNNLADMYSTKSEYIRARDIHTRLLSCAVNQHTFNVALSCLNLAEIDISLDTPIQDVRKNIHTARSLFEKLGYSMGSTMCDAIQANFYIRERNMSAADKGLKRALQLTWGKHSGVTTYCLEKLGDIKRWSSIYWTYTWSTALLVHALKTKQKLAIYKGLQFLGDLFLVEGDQNTAISLFTIALDAFTYMDIHRSRAECMLQLGDISKMNGEFGKAEELWKLARPLFTCSSQEKKVTLIDEKLLSIQSINPDVHKLQVLTVTANVGTEGASENLLFYDVFKELSVTQSVLHRFG</sequence>
<dbReference type="EMBL" id="JARJCW010000087">
    <property type="protein sequence ID" value="KAJ7195974.1"/>
    <property type="molecule type" value="Genomic_DNA"/>
</dbReference>
<accession>A0AAD6Y8A7</accession>
<reference evidence="1" key="1">
    <citation type="submission" date="2023-03" db="EMBL/GenBank/DDBJ databases">
        <title>Massive genome expansion in bonnet fungi (Mycena s.s.) driven by repeated elements and novel gene families across ecological guilds.</title>
        <authorList>
            <consortium name="Lawrence Berkeley National Laboratory"/>
            <person name="Harder C.B."/>
            <person name="Miyauchi S."/>
            <person name="Viragh M."/>
            <person name="Kuo A."/>
            <person name="Thoen E."/>
            <person name="Andreopoulos B."/>
            <person name="Lu D."/>
            <person name="Skrede I."/>
            <person name="Drula E."/>
            <person name="Henrissat B."/>
            <person name="Morin E."/>
            <person name="Kohler A."/>
            <person name="Barry K."/>
            <person name="LaButti K."/>
            <person name="Morin E."/>
            <person name="Salamov A."/>
            <person name="Lipzen A."/>
            <person name="Mereny Z."/>
            <person name="Hegedus B."/>
            <person name="Baldrian P."/>
            <person name="Stursova M."/>
            <person name="Weitz H."/>
            <person name="Taylor A."/>
            <person name="Grigoriev I.V."/>
            <person name="Nagy L.G."/>
            <person name="Martin F."/>
            <person name="Kauserud H."/>
        </authorList>
    </citation>
    <scope>NUCLEOTIDE SEQUENCE</scope>
    <source>
        <strain evidence="1">9144</strain>
    </source>
</reference>
<dbReference type="Gene3D" id="1.25.40.10">
    <property type="entry name" value="Tetratricopeptide repeat domain"/>
    <property type="match status" value="2"/>
</dbReference>
<name>A0AAD6Y8A7_9AGAR</name>
<organism evidence="1 2">
    <name type="scientific">Mycena pura</name>
    <dbReference type="NCBI Taxonomy" id="153505"/>
    <lineage>
        <taxon>Eukaryota</taxon>
        <taxon>Fungi</taxon>
        <taxon>Dikarya</taxon>
        <taxon>Basidiomycota</taxon>
        <taxon>Agaricomycotina</taxon>
        <taxon>Agaricomycetes</taxon>
        <taxon>Agaricomycetidae</taxon>
        <taxon>Agaricales</taxon>
        <taxon>Marasmiineae</taxon>
        <taxon>Mycenaceae</taxon>
        <taxon>Mycena</taxon>
    </lineage>
</organism>
<dbReference type="AlphaFoldDB" id="A0AAD6Y8A7"/>
<evidence type="ECO:0000313" key="2">
    <source>
        <dbReference type="Proteomes" id="UP001219525"/>
    </source>
</evidence>
<dbReference type="InterPro" id="IPR011990">
    <property type="entry name" value="TPR-like_helical_dom_sf"/>
</dbReference>
<evidence type="ECO:0000313" key="1">
    <source>
        <dbReference type="EMBL" id="KAJ7195974.1"/>
    </source>
</evidence>
<dbReference type="Proteomes" id="UP001219525">
    <property type="component" value="Unassembled WGS sequence"/>
</dbReference>
<dbReference type="SUPFAM" id="SSF48452">
    <property type="entry name" value="TPR-like"/>
    <property type="match status" value="1"/>
</dbReference>